<dbReference type="HAMAP" id="MF_00444">
    <property type="entry name" value="ClpP"/>
    <property type="match status" value="1"/>
</dbReference>
<evidence type="ECO:0000256" key="8">
    <source>
        <dbReference type="RuleBase" id="RU003567"/>
    </source>
</evidence>
<accession>A0A6M8Z1L9</accession>
<evidence type="ECO:0000256" key="5">
    <source>
        <dbReference type="ARBA" id="ARBA00034021"/>
    </source>
</evidence>
<evidence type="ECO:0000256" key="7">
    <source>
        <dbReference type="PROSITE-ProRule" id="PRU10086"/>
    </source>
</evidence>
<dbReference type="Pfam" id="PF00574">
    <property type="entry name" value="CLP_protease"/>
    <property type="match status" value="1"/>
</dbReference>
<dbReference type="GO" id="GO:0009368">
    <property type="term" value="C:endopeptidase Clp complex"/>
    <property type="evidence" value="ECO:0007669"/>
    <property type="project" value="TreeGrafter"/>
</dbReference>
<evidence type="ECO:0000256" key="1">
    <source>
        <dbReference type="ARBA" id="ARBA00007039"/>
    </source>
</evidence>
<dbReference type="GO" id="GO:0051117">
    <property type="term" value="F:ATPase binding"/>
    <property type="evidence" value="ECO:0007669"/>
    <property type="project" value="TreeGrafter"/>
</dbReference>
<keyword evidence="9" id="KW-0934">Plastid</keyword>
<protein>
    <recommendedName>
        <fullName evidence="6 8">ATP-dependent Clp protease proteolytic subunit</fullName>
        <ecNumber evidence="6">3.4.21.92</ecNumber>
    </recommendedName>
    <alternativeName>
        <fullName evidence="6">Endopeptidase Clp</fullName>
    </alternativeName>
</protein>
<evidence type="ECO:0000256" key="2">
    <source>
        <dbReference type="ARBA" id="ARBA00022670"/>
    </source>
</evidence>
<dbReference type="InterPro" id="IPR033135">
    <property type="entry name" value="ClpP_His_AS"/>
</dbReference>
<reference evidence="9" key="1">
    <citation type="submission" date="2019-03" db="EMBL/GenBank/DDBJ databases">
        <authorList>
            <person name="Rigault P."/>
            <person name="Hohmann N."/>
            <person name="Wolf E."/>
            <person name="Koch M."/>
        </authorList>
    </citation>
    <scope>NUCLEOTIDE SEQUENCE</scope>
</reference>
<comment type="catalytic activity">
    <reaction evidence="5 6 7">
        <text>Hydrolysis of proteins to small peptides in the presence of ATP and magnesium. alpha-casein is the usual test substrate. In the absence of ATP, only oligopeptides shorter than five residues are hydrolyzed (such as succinyl-Leu-Tyr-|-NHMec, and Leu-Tyr-Leu-|-Tyr-Trp, in which cleavage of the -Tyr-|-Leu- and -Tyr-|-Trp bonds also occurs).</text>
        <dbReference type="EC" id="3.4.21.92"/>
    </reaction>
</comment>
<dbReference type="GO" id="GO:0009570">
    <property type="term" value="C:chloroplast stroma"/>
    <property type="evidence" value="ECO:0007669"/>
    <property type="project" value="UniProtKB-SubCell"/>
</dbReference>
<feature type="active site" description="Nucleophile" evidence="6">
    <location>
        <position position="110"/>
    </location>
</feature>
<comment type="subcellular location">
    <subcellularLocation>
        <location evidence="6">Plastid</location>
        <location evidence="6">Chloroplast stroma</location>
    </subcellularLocation>
</comment>
<dbReference type="EMBL" id="MK637744">
    <property type="protein sequence ID" value="QKK45066.1"/>
    <property type="molecule type" value="Genomic_DNA"/>
</dbReference>
<dbReference type="GeneID" id="56052708"/>
<proteinExistence type="inferred from homology"/>
<dbReference type="AlphaFoldDB" id="A0A6M8Z1L9"/>
<dbReference type="PROSITE" id="PS00382">
    <property type="entry name" value="CLP_PROTEASE_HIS"/>
    <property type="match status" value="1"/>
</dbReference>
<feature type="active site" evidence="6 7">
    <location>
        <position position="135"/>
    </location>
</feature>
<dbReference type="PANTHER" id="PTHR10381:SF73">
    <property type="entry name" value="ATP-DEPENDENT CLP PROTEASE PROTEOLYTIC SUBUNIT"/>
    <property type="match status" value="1"/>
</dbReference>
<gene>
    <name evidence="6 9" type="primary">clpP</name>
</gene>
<dbReference type="RefSeq" id="YP_009898258.1">
    <property type="nucleotide sequence ID" value="NC_049664.1"/>
</dbReference>
<dbReference type="Gene3D" id="3.90.226.10">
    <property type="entry name" value="2-enoyl-CoA Hydratase, Chain A, domain 1"/>
    <property type="match status" value="1"/>
</dbReference>
<dbReference type="CDD" id="cd07017">
    <property type="entry name" value="S14_ClpP_2"/>
    <property type="match status" value="1"/>
</dbReference>
<evidence type="ECO:0000256" key="4">
    <source>
        <dbReference type="ARBA" id="ARBA00022825"/>
    </source>
</evidence>
<comment type="subunit">
    <text evidence="6">Component of the chloroplastic Clp protease core complex.</text>
</comment>
<organism evidence="9">
    <name type="scientific">Litwinowia tenuissima</name>
    <dbReference type="NCBI Taxonomy" id="537172"/>
    <lineage>
        <taxon>Eukaryota</taxon>
        <taxon>Viridiplantae</taxon>
        <taxon>Streptophyta</taxon>
        <taxon>Embryophyta</taxon>
        <taxon>Tracheophyta</taxon>
        <taxon>Spermatophyta</taxon>
        <taxon>Magnoliopsida</taxon>
        <taxon>eudicotyledons</taxon>
        <taxon>Gunneridae</taxon>
        <taxon>Pentapetalae</taxon>
        <taxon>rosids</taxon>
        <taxon>malvids</taxon>
        <taxon>Brassicales</taxon>
        <taxon>Brassicaceae</taxon>
        <taxon>Chorisporeae</taxon>
        <taxon>Litwinowia</taxon>
    </lineage>
</organism>
<dbReference type="GO" id="GO:0006515">
    <property type="term" value="P:protein quality control for misfolded or incompletely synthesized proteins"/>
    <property type="evidence" value="ECO:0007669"/>
    <property type="project" value="TreeGrafter"/>
</dbReference>
<sequence length="226" mass="25386">MPIGVPKVFDLVTETKPEEERDSLSPDSWVDVYDRLYQERLLFLGKEADPETSNQVMGLFIALSLEDPIKQFFLFINSPGGALISGVGIFDTMRGLPQDVHTICVGLAASIASFILAGGSDYKRIAYPHSRVMIHQPASSFFESPLGEFIVESNELLRMREMLVRAYQCRTHQSFWAISEDMERDVFLSPKEAQTHGLVDLVGFATLFPKPNLNTNLNPNIFLDLN</sequence>
<keyword evidence="4 6" id="KW-0720">Serine protease</keyword>
<comment type="similarity">
    <text evidence="1 6 8">Belongs to the peptidase S14 family.</text>
</comment>
<dbReference type="PANTHER" id="PTHR10381">
    <property type="entry name" value="ATP-DEPENDENT CLP PROTEASE PROTEOLYTIC SUBUNIT"/>
    <property type="match status" value="1"/>
</dbReference>
<evidence type="ECO:0000256" key="3">
    <source>
        <dbReference type="ARBA" id="ARBA00022801"/>
    </source>
</evidence>
<dbReference type="PRINTS" id="PR00127">
    <property type="entry name" value="CLPPROTEASEP"/>
</dbReference>
<dbReference type="InterPro" id="IPR029045">
    <property type="entry name" value="ClpP/crotonase-like_dom_sf"/>
</dbReference>
<keyword evidence="3 6" id="KW-0378">Hydrolase</keyword>
<dbReference type="InterPro" id="IPR001907">
    <property type="entry name" value="ClpP"/>
</dbReference>
<keyword evidence="2 6" id="KW-0645">Protease</keyword>
<dbReference type="GO" id="GO:0004252">
    <property type="term" value="F:serine-type endopeptidase activity"/>
    <property type="evidence" value="ECO:0007669"/>
    <property type="project" value="UniProtKB-UniRule"/>
</dbReference>
<evidence type="ECO:0000256" key="6">
    <source>
        <dbReference type="HAMAP-Rule" id="MF_00444"/>
    </source>
</evidence>
<keyword evidence="9" id="KW-0150">Chloroplast</keyword>
<evidence type="ECO:0000313" key="9">
    <source>
        <dbReference type="EMBL" id="QKK45066.1"/>
    </source>
</evidence>
<dbReference type="InterPro" id="IPR023562">
    <property type="entry name" value="ClpP/TepA"/>
</dbReference>
<dbReference type="EC" id="3.4.21.92" evidence="6"/>
<dbReference type="SUPFAM" id="SSF52096">
    <property type="entry name" value="ClpP/crotonase"/>
    <property type="match status" value="1"/>
</dbReference>
<dbReference type="GO" id="GO:0004176">
    <property type="term" value="F:ATP-dependent peptidase activity"/>
    <property type="evidence" value="ECO:0007669"/>
    <property type="project" value="InterPro"/>
</dbReference>
<comment type="function">
    <text evidence="6">Cleaves peptides in various proteins in a process that requires ATP hydrolysis. Has a chymotrypsin-like activity. Plays a major role in the degradation of misfolded proteins.</text>
</comment>
<geneLocation type="chloroplast" evidence="9"/>
<name>A0A6M8Z1L9_9BRAS</name>